<dbReference type="SUPFAM" id="SSF69737">
    <property type="entry name" value="Urease metallochaperone UreE, C-terminal domain"/>
    <property type="match status" value="1"/>
</dbReference>
<evidence type="ECO:0000259" key="7">
    <source>
        <dbReference type="SMART" id="SM00988"/>
    </source>
</evidence>
<dbReference type="EMBL" id="JXBB01000017">
    <property type="protein sequence ID" value="OAR04403.1"/>
    <property type="molecule type" value="Genomic_DNA"/>
</dbReference>
<evidence type="ECO:0000256" key="2">
    <source>
        <dbReference type="ARBA" id="ARBA00022490"/>
    </source>
</evidence>
<keyword evidence="2 5" id="KW-0963">Cytoplasm</keyword>
<dbReference type="PIRSF" id="PIRSF036402">
    <property type="entry name" value="Ureas_acces_UreE"/>
    <property type="match status" value="1"/>
</dbReference>
<evidence type="ECO:0000313" key="9">
    <source>
        <dbReference type="Proteomes" id="UP000243024"/>
    </source>
</evidence>
<gene>
    <name evidence="5" type="primary">ureE</name>
    <name evidence="8" type="ORF">SA87_01970</name>
</gene>
<evidence type="ECO:0000256" key="1">
    <source>
        <dbReference type="ARBA" id="ARBA00004496"/>
    </source>
</evidence>
<dbReference type="Proteomes" id="UP000243024">
    <property type="component" value="Unassembled WGS sequence"/>
</dbReference>
<dbReference type="GO" id="GO:0051082">
    <property type="term" value="F:unfolded protein binding"/>
    <property type="evidence" value="ECO:0007669"/>
    <property type="project" value="UniProtKB-UniRule"/>
</dbReference>
<dbReference type="Pfam" id="PF05194">
    <property type="entry name" value="UreE_C"/>
    <property type="match status" value="1"/>
</dbReference>
<evidence type="ECO:0000313" key="8">
    <source>
        <dbReference type="EMBL" id="OAR04403.1"/>
    </source>
</evidence>
<dbReference type="OrthoDB" id="9810882at2"/>
<feature type="domain" description="UreE urease accessory N-terminal" evidence="7">
    <location>
        <begin position="6"/>
        <end position="69"/>
    </location>
</feature>
<proteinExistence type="inferred from homology"/>
<keyword evidence="9" id="KW-1185">Reference proteome</keyword>
<evidence type="ECO:0000256" key="3">
    <source>
        <dbReference type="ARBA" id="ARBA00022596"/>
    </source>
</evidence>
<dbReference type="InterPro" id="IPR007864">
    <property type="entry name" value="UreE_C_dom"/>
</dbReference>
<feature type="region of interest" description="Disordered" evidence="6">
    <location>
        <begin position="133"/>
        <end position="153"/>
    </location>
</feature>
<dbReference type="Gene3D" id="3.30.70.790">
    <property type="entry name" value="UreE, C-terminal domain"/>
    <property type="match status" value="1"/>
</dbReference>
<keyword evidence="4 5" id="KW-0143">Chaperone</keyword>
<evidence type="ECO:0000256" key="4">
    <source>
        <dbReference type="ARBA" id="ARBA00023186"/>
    </source>
</evidence>
<keyword evidence="3 5" id="KW-0533">Nickel</keyword>
<dbReference type="Gene3D" id="2.60.260.20">
    <property type="entry name" value="Urease metallochaperone UreE, N-terminal domain"/>
    <property type="match status" value="1"/>
</dbReference>
<comment type="subcellular location">
    <subcellularLocation>
        <location evidence="1 5">Cytoplasm</location>
    </subcellularLocation>
</comment>
<dbReference type="InterPro" id="IPR036118">
    <property type="entry name" value="UreE_N_sf"/>
</dbReference>
<sequence>MLYTAIVARRGQYDLAGRDAEFVELTWQQRQKRRIRAVTDRGREVGILLPEGGLLQDGDLLGPGDPPLVVRAAPELVLVIWPRSREEMGRVAHQIGNRHIQAWITEEAIVVLDDSVLSQQLQAAGVPYRREVRPLAGSPVPPPAGGHHHHDDP</sequence>
<dbReference type="GO" id="GO:0006457">
    <property type="term" value="P:protein folding"/>
    <property type="evidence" value="ECO:0007669"/>
    <property type="project" value="InterPro"/>
</dbReference>
<dbReference type="STRING" id="1484.SA87_01970"/>
<dbReference type="HAMAP" id="MF_00822">
    <property type="entry name" value="UreE"/>
    <property type="match status" value="1"/>
</dbReference>
<dbReference type="GO" id="GO:0065003">
    <property type="term" value="P:protein-containing complex assembly"/>
    <property type="evidence" value="ECO:0007669"/>
    <property type="project" value="InterPro"/>
</dbReference>
<dbReference type="SUPFAM" id="SSF69287">
    <property type="entry name" value="Urease metallochaperone UreE, N-terminal domain"/>
    <property type="match status" value="1"/>
</dbReference>
<dbReference type="Pfam" id="PF02814">
    <property type="entry name" value="UreE_N"/>
    <property type="match status" value="1"/>
</dbReference>
<comment type="function">
    <text evidence="5">Involved in urease metallocenter assembly. Binds nickel. Probably functions as a nickel donor during metallocenter assembly.</text>
</comment>
<accession>A0A179IQ73</accession>
<dbReference type="InterPro" id="IPR012406">
    <property type="entry name" value="UreE"/>
</dbReference>
<dbReference type="GO" id="GO:0016151">
    <property type="term" value="F:nickel cation binding"/>
    <property type="evidence" value="ECO:0007669"/>
    <property type="project" value="UniProtKB-UniRule"/>
</dbReference>
<evidence type="ECO:0000256" key="5">
    <source>
        <dbReference type="HAMAP-Rule" id="MF_00822"/>
    </source>
</evidence>
<dbReference type="GO" id="GO:0019627">
    <property type="term" value="P:urea metabolic process"/>
    <property type="evidence" value="ECO:0007669"/>
    <property type="project" value="InterPro"/>
</dbReference>
<dbReference type="AlphaFoldDB" id="A0A179IQ73"/>
<organism evidence="8 9">
    <name type="scientific">Hydrogenibacillus schlegelii</name>
    <name type="common">Bacillus schlegelii</name>
    <dbReference type="NCBI Taxonomy" id="1484"/>
    <lineage>
        <taxon>Bacteria</taxon>
        <taxon>Bacillati</taxon>
        <taxon>Bacillota</taxon>
        <taxon>Bacilli</taxon>
        <taxon>Bacillales</taxon>
        <taxon>Bacillales Family X. Incertae Sedis</taxon>
        <taxon>Hydrogenibacillus</taxon>
    </lineage>
</organism>
<comment type="similarity">
    <text evidence="5">Belongs to the UreE family.</text>
</comment>
<evidence type="ECO:0000256" key="6">
    <source>
        <dbReference type="SAM" id="MobiDB-lite"/>
    </source>
</evidence>
<comment type="caution">
    <text evidence="8">The sequence shown here is derived from an EMBL/GenBank/DDBJ whole genome shotgun (WGS) entry which is preliminary data.</text>
</comment>
<dbReference type="GO" id="GO:0005737">
    <property type="term" value="C:cytoplasm"/>
    <property type="evidence" value="ECO:0007669"/>
    <property type="project" value="UniProtKB-SubCell"/>
</dbReference>
<dbReference type="RefSeq" id="WP_066200816.1">
    <property type="nucleotide sequence ID" value="NZ_CBCSAS010000056.1"/>
</dbReference>
<name>A0A179IQ73_HYDSH</name>
<reference evidence="8 9" key="1">
    <citation type="submission" date="2015-09" db="EMBL/GenBank/DDBJ databases">
        <title>Draft genome sequence of Hydrogenibacillus schlegelii DSM 2000.</title>
        <authorList>
            <person name="Hemp J."/>
        </authorList>
    </citation>
    <scope>NUCLEOTIDE SEQUENCE [LARGE SCALE GENOMIC DNA]</scope>
    <source>
        <strain evidence="8 9">MA 48</strain>
    </source>
</reference>
<dbReference type="SMART" id="SM00988">
    <property type="entry name" value="UreE_N"/>
    <property type="match status" value="1"/>
</dbReference>
<protein>
    <recommendedName>
        <fullName evidence="5">Urease accessory protein UreE</fullName>
    </recommendedName>
</protein>
<dbReference type="InterPro" id="IPR004029">
    <property type="entry name" value="UreE_N"/>
</dbReference>
<dbReference type="CDD" id="cd00571">
    <property type="entry name" value="UreE"/>
    <property type="match status" value="1"/>
</dbReference>